<evidence type="ECO:0000313" key="1">
    <source>
        <dbReference type="EMBL" id="KKL45634.1"/>
    </source>
</evidence>
<organism evidence="1">
    <name type="scientific">marine sediment metagenome</name>
    <dbReference type="NCBI Taxonomy" id="412755"/>
    <lineage>
        <taxon>unclassified sequences</taxon>
        <taxon>metagenomes</taxon>
        <taxon>ecological metagenomes</taxon>
    </lineage>
</organism>
<name>A0A0F9C8X5_9ZZZZ</name>
<sequence length="72" mass="8368">AIIRIPENLVKEEGSNMKTIAVTIKEVCSNKDMMNYVIEECKSDLRKVVKKFNRFVQLKKHISKVEAVIEEM</sequence>
<proteinExistence type="predicted"/>
<comment type="caution">
    <text evidence="1">The sequence shown here is derived from an EMBL/GenBank/DDBJ whole genome shotgun (WGS) entry which is preliminary data.</text>
</comment>
<gene>
    <name evidence="1" type="ORF">LCGC14_2353640</name>
</gene>
<feature type="non-terminal residue" evidence="1">
    <location>
        <position position="1"/>
    </location>
</feature>
<protein>
    <submittedName>
        <fullName evidence="1">Uncharacterized protein</fullName>
    </submittedName>
</protein>
<reference evidence="1" key="1">
    <citation type="journal article" date="2015" name="Nature">
        <title>Complex archaea that bridge the gap between prokaryotes and eukaryotes.</title>
        <authorList>
            <person name="Spang A."/>
            <person name="Saw J.H."/>
            <person name="Jorgensen S.L."/>
            <person name="Zaremba-Niedzwiedzka K."/>
            <person name="Martijn J."/>
            <person name="Lind A.E."/>
            <person name="van Eijk R."/>
            <person name="Schleper C."/>
            <person name="Guy L."/>
            <person name="Ettema T.J."/>
        </authorList>
    </citation>
    <scope>NUCLEOTIDE SEQUENCE</scope>
</reference>
<dbReference type="EMBL" id="LAZR01034317">
    <property type="protein sequence ID" value="KKL45634.1"/>
    <property type="molecule type" value="Genomic_DNA"/>
</dbReference>
<dbReference type="AlphaFoldDB" id="A0A0F9C8X5"/>
<accession>A0A0F9C8X5</accession>